<dbReference type="OrthoDB" id="8480367at2"/>
<feature type="region of interest" description="Disordered" evidence="1">
    <location>
        <begin position="1"/>
        <end position="34"/>
    </location>
</feature>
<keyword evidence="3" id="KW-1185">Reference proteome</keyword>
<dbReference type="RefSeq" id="WP_011273637.1">
    <property type="nucleotide sequence ID" value="NC_007164.1"/>
</dbReference>
<dbReference type="Pfam" id="PF12502">
    <property type="entry name" value="DUF3710"/>
    <property type="match status" value="1"/>
</dbReference>
<dbReference type="AlphaFoldDB" id="Q4JVB2"/>
<dbReference type="HOGENOM" id="CLU_069776_1_2_11"/>
<evidence type="ECO:0000313" key="2">
    <source>
        <dbReference type="EMBL" id="CAI37245.1"/>
    </source>
</evidence>
<dbReference type="Proteomes" id="UP000000545">
    <property type="component" value="Chromosome"/>
</dbReference>
<reference evidence="2 3" key="1">
    <citation type="journal article" date="2005" name="J. Bacteriol.">
        <title>Complete genome sequence and analysis of the multiresistant nosocomial pathogen Corynebacterium jeikeium K411, a lipid-requiring bacterium of the human skin flora.</title>
        <authorList>
            <person name="Tauch A."/>
            <person name="Kaiser O."/>
            <person name="Hain T."/>
            <person name="Goesmann A."/>
            <person name="Weisshaar B."/>
            <person name="Albersmeier A."/>
            <person name="Bekel T."/>
            <person name="Bischoff N."/>
            <person name="Brune I."/>
            <person name="Chakraborty T."/>
            <person name="Kalinowski J."/>
            <person name="Meyer F."/>
            <person name="Rupp O."/>
            <person name="Schneiker S."/>
            <person name="Viehoever P."/>
            <person name="Puehler A."/>
        </authorList>
    </citation>
    <scope>NUCLEOTIDE SEQUENCE [LARGE SCALE GENOMIC DNA]</scope>
    <source>
        <strain evidence="2 3">K411</strain>
    </source>
</reference>
<proteinExistence type="predicted"/>
<gene>
    <name evidence="2" type="ordered locus">jk1081</name>
</gene>
<evidence type="ECO:0000256" key="1">
    <source>
        <dbReference type="SAM" id="MobiDB-lite"/>
    </source>
</evidence>
<dbReference type="InterPro" id="IPR022183">
    <property type="entry name" value="DUF3710"/>
</dbReference>
<protein>
    <recommendedName>
        <fullName evidence="4">DUF3710 domain-containing protein</fullName>
    </recommendedName>
</protein>
<dbReference type="STRING" id="306537.jk1081"/>
<dbReference type="EMBL" id="CR931997">
    <property type="protein sequence ID" value="CAI37245.1"/>
    <property type="molecule type" value="Genomic_DNA"/>
</dbReference>
<name>Q4JVB2_CORJK</name>
<accession>Q4JVB2</accession>
<organism evidence="2 3">
    <name type="scientific">Corynebacterium jeikeium (strain K411)</name>
    <dbReference type="NCBI Taxonomy" id="306537"/>
    <lineage>
        <taxon>Bacteria</taxon>
        <taxon>Bacillati</taxon>
        <taxon>Actinomycetota</taxon>
        <taxon>Actinomycetes</taxon>
        <taxon>Mycobacteriales</taxon>
        <taxon>Corynebacteriaceae</taxon>
        <taxon>Corynebacterium</taxon>
    </lineage>
</organism>
<dbReference type="eggNOG" id="ENOG502Z90C">
    <property type="taxonomic scope" value="Bacteria"/>
</dbReference>
<feature type="compositionally biased region" description="Basic and acidic residues" evidence="1">
    <location>
        <begin position="9"/>
        <end position="18"/>
    </location>
</feature>
<evidence type="ECO:0000313" key="3">
    <source>
        <dbReference type="Proteomes" id="UP000000545"/>
    </source>
</evidence>
<dbReference type="KEGG" id="cjk:jk1081"/>
<evidence type="ECO:0008006" key="4">
    <source>
        <dbReference type="Google" id="ProtNLM"/>
    </source>
</evidence>
<sequence>MLGRKNKGDKKTVEKVEEVTPPQQERPQNDFGPFDGDTVNFQDFDFSDFASGALDLGSMIIPVPHGGRVSVEMGPEGPQMIHLEIDGGRITPVAFAAPRNGDLWGESVEETVAGMTKDGLDVHLEDGPWGQEICAVAGEGQMRLIGVNGPRWMFRATLAGEKSKADELAKIGREIIARTFIRRGSDPFPAGQPLPVQMPQAMADEVQEQLKQLAHRQNAGSEVVTREPGEDLD</sequence>
<dbReference type="PATRIC" id="fig|306537.10.peg.1093"/>